<dbReference type="GO" id="GO:0070847">
    <property type="term" value="C:core mediator complex"/>
    <property type="evidence" value="ECO:0007669"/>
    <property type="project" value="TreeGrafter"/>
</dbReference>
<dbReference type="Proteomes" id="UP001296104">
    <property type="component" value="Unassembled WGS sequence"/>
</dbReference>
<feature type="compositionally biased region" description="Basic and acidic residues" evidence="9">
    <location>
        <begin position="72"/>
        <end position="83"/>
    </location>
</feature>
<evidence type="ECO:0000256" key="9">
    <source>
        <dbReference type="SAM" id="MobiDB-lite"/>
    </source>
</evidence>
<evidence type="ECO:0000256" key="2">
    <source>
        <dbReference type="ARBA" id="ARBA00005635"/>
    </source>
</evidence>
<accession>A0AAI8YSE6</accession>
<keyword evidence="5 8" id="KW-0804">Transcription</keyword>
<organism evidence="10 11">
    <name type="scientific">Lecanosticta acicola</name>
    <dbReference type="NCBI Taxonomy" id="111012"/>
    <lineage>
        <taxon>Eukaryota</taxon>
        <taxon>Fungi</taxon>
        <taxon>Dikarya</taxon>
        <taxon>Ascomycota</taxon>
        <taxon>Pezizomycotina</taxon>
        <taxon>Dothideomycetes</taxon>
        <taxon>Dothideomycetidae</taxon>
        <taxon>Mycosphaerellales</taxon>
        <taxon>Mycosphaerellaceae</taxon>
        <taxon>Lecanosticta</taxon>
    </lineage>
</organism>
<reference evidence="10" key="1">
    <citation type="submission" date="2023-11" db="EMBL/GenBank/DDBJ databases">
        <authorList>
            <person name="Alioto T."/>
            <person name="Alioto T."/>
            <person name="Gomez Garrido J."/>
        </authorList>
    </citation>
    <scope>NUCLEOTIDE SEQUENCE</scope>
</reference>
<keyword evidence="11" id="KW-1185">Reference proteome</keyword>
<evidence type="ECO:0000256" key="8">
    <source>
        <dbReference type="RuleBase" id="RU364140"/>
    </source>
</evidence>
<keyword evidence="8" id="KW-0010">Activator</keyword>
<comment type="caution">
    <text evidence="10">The sequence shown here is derived from an EMBL/GenBank/DDBJ whole genome shotgun (WGS) entry which is preliminary data.</text>
</comment>
<protein>
    <recommendedName>
        <fullName evidence="3 8">Mediator of RNA polymerase II transcription subunit 17</fullName>
    </recommendedName>
    <alternativeName>
        <fullName evidence="7 8">Mediator complex subunit 17</fullName>
    </alternativeName>
</protein>
<gene>
    <name evidence="8" type="primary">MED17</name>
    <name evidence="10" type="ORF">LECACI_7A001120</name>
</gene>
<name>A0AAI8YSE6_9PEZI</name>
<keyword evidence="6 8" id="KW-0539">Nucleus</keyword>
<dbReference type="EMBL" id="CAVMBE010000004">
    <property type="protein sequence ID" value="CAK3817126.1"/>
    <property type="molecule type" value="Genomic_DNA"/>
</dbReference>
<evidence type="ECO:0000256" key="4">
    <source>
        <dbReference type="ARBA" id="ARBA00023015"/>
    </source>
</evidence>
<comment type="subunit">
    <text evidence="8">Component of the Mediator complex.</text>
</comment>
<comment type="similarity">
    <text evidence="2 8">Belongs to the Mediator complex subunit 17 family.</text>
</comment>
<dbReference type="GO" id="GO:0003712">
    <property type="term" value="F:transcription coregulator activity"/>
    <property type="evidence" value="ECO:0007669"/>
    <property type="project" value="InterPro"/>
</dbReference>
<evidence type="ECO:0000313" key="11">
    <source>
        <dbReference type="Proteomes" id="UP001296104"/>
    </source>
</evidence>
<evidence type="ECO:0000313" key="10">
    <source>
        <dbReference type="EMBL" id="CAK3817126.1"/>
    </source>
</evidence>
<feature type="compositionally biased region" description="Acidic residues" evidence="9">
    <location>
        <begin position="61"/>
        <end position="71"/>
    </location>
</feature>
<sequence length="622" mass="68494">MSSTTTATSLAIKPWTRDNTNETALKDVLARVNLERGHFRDITEASLQEEIATEGALETSSSDEEEDEEEAESGKDGRPKPPTTREELFAAKMKMMEVASVAMNDTLLSLDFVALLESKYLPRQAAVSISPWTKQGVPLSTMGVDLWDQKAMPVDQAREAQDALLASKVRMKTLQQSADDLLAAATRLQDNVRKETVFWDQILSISDKWNVSRIPRTHLLGVHFGFSGCARAFAGRNLAALVGDSEGAVSLERGIGTRPKAVRALVKKGAQVVGSSRLPTLSDDDETTLEARIRHARDSVYDEELYHEMIRETRSLTSLGLSMKGSAITFATGVDEAYTMDLELISLDEDNSLPLDALHSADALAQATLVTARLLLGQKHREKMHKKQEIPPPISDKQDNKQDDVSIMRPLVQLLKHHSTLSRLNTYLNSMAKLVRSLHMTGASAECQPARMSLPVPSKDAVTAELLICSVLKGLISEGALWVIAKDDLTLEMKVDVETKHDEALEPQSTVQAPDGTRITFDSLNDALSGADDFLAIVLGTALAESLGGNWEFDKREGTLSRPHGGGKKREWLWFEVDGRQEKAVVLHYKGPEEKKEARWSLESTGRSMADSLKELRVDLSS</sequence>
<evidence type="ECO:0000256" key="7">
    <source>
        <dbReference type="ARBA" id="ARBA00032014"/>
    </source>
</evidence>
<evidence type="ECO:0000256" key="5">
    <source>
        <dbReference type="ARBA" id="ARBA00023163"/>
    </source>
</evidence>
<evidence type="ECO:0000256" key="1">
    <source>
        <dbReference type="ARBA" id="ARBA00004123"/>
    </source>
</evidence>
<dbReference type="InterPro" id="IPR019313">
    <property type="entry name" value="Mediator_Med17"/>
</dbReference>
<dbReference type="PANTHER" id="PTHR13114:SF7">
    <property type="entry name" value="MEDIATOR OF RNA POLYMERASE II TRANSCRIPTION SUBUNIT 17"/>
    <property type="match status" value="1"/>
</dbReference>
<comment type="function">
    <text evidence="8">Component of the Mediator complex, a coactivator involved in the regulated transcription of nearly all RNA polymerase II-dependent genes. Mediator functions as a bridge to convey information from gene-specific regulatory proteins to the basal RNA polymerase II transcription machinery. Mediator is recruited to promoters by direct interactions with regulatory proteins and serves as a scaffold for the assembly of a functional preinitiation complex with RNA polymerase II and the general transcription factors.</text>
</comment>
<dbReference type="GO" id="GO:0006357">
    <property type="term" value="P:regulation of transcription by RNA polymerase II"/>
    <property type="evidence" value="ECO:0007669"/>
    <property type="project" value="InterPro"/>
</dbReference>
<keyword evidence="4 8" id="KW-0805">Transcription regulation</keyword>
<dbReference type="GO" id="GO:0016592">
    <property type="term" value="C:mediator complex"/>
    <property type="evidence" value="ECO:0007669"/>
    <property type="project" value="InterPro"/>
</dbReference>
<comment type="subcellular location">
    <subcellularLocation>
        <location evidence="1 8">Nucleus</location>
    </subcellularLocation>
</comment>
<evidence type="ECO:0000256" key="6">
    <source>
        <dbReference type="ARBA" id="ARBA00023242"/>
    </source>
</evidence>
<feature type="region of interest" description="Disordered" evidence="9">
    <location>
        <begin position="45"/>
        <end position="83"/>
    </location>
</feature>
<dbReference type="PANTHER" id="PTHR13114">
    <property type="entry name" value="MEDIATOR OF RNA POLYMERASE II TRANSCRIPTION SUBUNIT 17"/>
    <property type="match status" value="1"/>
</dbReference>
<proteinExistence type="inferred from homology"/>
<dbReference type="Gene3D" id="6.10.250.2620">
    <property type="match status" value="1"/>
</dbReference>
<evidence type="ECO:0000256" key="3">
    <source>
        <dbReference type="ARBA" id="ARBA00019610"/>
    </source>
</evidence>
<dbReference type="AlphaFoldDB" id="A0AAI8YSE6"/>
<dbReference type="Pfam" id="PF10156">
    <property type="entry name" value="Med17"/>
    <property type="match status" value="1"/>
</dbReference>